<reference evidence="1" key="1">
    <citation type="submission" date="2014-09" db="EMBL/GenBank/DDBJ databases">
        <authorList>
            <person name="Magalhaes I.L.F."/>
            <person name="Oliveira U."/>
            <person name="Santos F.R."/>
            <person name="Vidigal T.H.D.A."/>
            <person name="Brescovit A.D."/>
            <person name="Santos A.J."/>
        </authorList>
    </citation>
    <scope>NUCLEOTIDE SEQUENCE</scope>
    <source>
        <tissue evidence="1">Shoot tissue taken approximately 20 cm above the soil surface</tissue>
    </source>
</reference>
<name>A0A0A8ZNP1_ARUDO</name>
<organism evidence="1">
    <name type="scientific">Arundo donax</name>
    <name type="common">Giant reed</name>
    <name type="synonym">Donax arundinaceus</name>
    <dbReference type="NCBI Taxonomy" id="35708"/>
    <lineage>
        <taxon>Eukaryota</taxon>
        <taxon>Viridiplantae</taxon>
        <taxon>Streptophyta</taxon>
        <taxon>Embryophyta</taxon>
        <taxon>Tracheophyta</taxon>
        <taxon>Spermatophyta</taxon>
        <taxon>Magnoliopsida</taxon>
        <taxon>Liliopsida</taxon>
        <taxon>Poales</taxon>
        <taxon>Poaceae</taxon>
        <taxon>PACMAD clade</taxon>
        <taxon>Arundinoideae</taxon>
        <taxon>Arundineae</taxon>
        <taxon>Arundo</taxon>
    </lineage>
</organism>
<dbReference type="AlphaFoldDB" id="A0A0A8ZNP1"/>
<evidence type="ECO:0000313" key="1">
    <source>
        <dbReference type="EMBL" id="JAD36457.1"/>
    </source>
</evidence>
<dbReference type="EMBL" id="GBRH01261438">
    <property type="protein sequence ID" value="JAD36457.1"/>
    <property type="molecule type" value="Transcribed_RNA"/>
</dbReference>
<sequence length="48" mass="5649">MSKFMFVPQLFMFHMFTYSNHSVLCQQITTDRAHMQSHHRCGGARQSS</sequence>
<proteinExistence type="predicted"/>
<accession>A0A0A8ZNP1</accession>
<reference evidence="1" key="2">
    <citation type="journal article" date="2015" name="Data Brief">
        <title>Shoot transcriptome of the giant reed, Arundo donax.</title>
        <authorList>
            <person name="Barrero R.A."/>
            <person name="Guerrero F.D."/>
            <person name="Moolhuijzen P."/>
            <person name="Goolsby J.A."/>
            <person name="Tidwell J."/>
            <person name="Bellgard S.E."/>
            <person name="Bellgard M.I."/>
        </authorList>
    </citation>
    <scope>NUCLEOTIDE SEQUENCE</scope>
    <source>
        <tissue evidence="1">Shoot tissue taken approximately 20 cm above the soil surface</tissue>
    </source>
</reference>
<protein>
    <submittedName>
        <fullName evidence="1">Uncharacterized protein</fullName>
    </submittedName>
</protein>